<evidence type="ECO:0000256" key="3">
    <source>
        <dbReference type="ARBA" id="ARBA00010617"/>
    </source>
</evidence>
<feature type="transmembrane region" description="Helical" evidence="13">
    <location>
        <begin position="78"/>
        <end position="94"/>
    </location>
</feature>
<dbReference type="InterPro" id="IPR002401">
    <property type="entry name" value="Cyt_P450_E_grp-I"/>
</dbReference>
<keyword evidence="11 13" id="KW-0472">Membrane</keyword>
<dbReference type="RefSeq" id="XP_040662460.1">
    <property type="nucleotide sequence ID" value="XM_040808894.1"/>
</dbReference>
<dbReference type="GO" id="GO:0004497">
    <property type="term" value="F:monooxygenase activity"/>
    <property type="evidence" value="ECO:0007669"/>
    <property type="project" value="UniProtKB-KW"/>
</dbReference>
<proteinExistence type="inferred from homology"/>
<evidence type="ECO:0000256" key="11">
    <source>
        <dbReference type="ARBA" id="ARBA00023136"/>
    </source>
</evidence>
<reference evidence="15" key="1">
    <citation type="journal article" date="2017" name="Genome Biol.">
        <title>Comparative genomics reveals high biological diversity and specific adaptations in the industrially and medically important fungal genus Aspergillus.</title>
        <authorList>
            <person name="de Vries R.P."/>
            <person name="Riley R."/>
            <person name="Wiebenga A."/>
            <person name="Aguilar-Osorio G."/>
            <person name="Amillis S."/>
            <person name="Uchima C.A."/>
            <person name="Anderluh G."/>
            <person name="Asadollahi M."/>
            <person name="Askin M."/>
            <person name="Barry K."/>
            <person name="Battaglia E."/>
            <person name="Bayram O."/>
            <person name="Benocci T."/>
            <person name="Braus-Stromeyer S.A."/>
            <person name="Caldana C."/>
            <person name="Canovas D."/>
            <person name="Cerqueira G.C."/>
            <person name="Chen F."/>
            <person name="Chen W."/>
            <person name="Choi C."/>
            <person name="Clum A."/>
            <person name="Dos Santos R.A."/>
            <person name="Damasio A.R."/>
            <person name="Diallinas G."/>
            <person name="Emri T."/>
            <person name="Fekete E."/>
            <person name="Flipphi M."/>
            <person name="Freyberg S."/>
            <person name="Gallo A."/>
            <person name="Gournas C."/>
            <person name="Habgood R."/>
            <person name="Hainaut M."/>
            <person name="Harispe M.L."/>
            <person name="Henrissat B."/>
            <person name="Hilden K.S."/>
            <person name="Hope R."/>
            <person name="Hossain A."/>
            <person name="Karabika E."/>
            <person name="Karaffa L."/>
            <person name="Karanyi Z."/>
            <person name="Krasevec N."/>
            <person name="Kuo A."/>
            <person name="Kusch H."/>
            <person name="LaButti K."/>
            <person name="Lagendijk E.L."/>
            <person name="Lapidus A."/>
            <person name="Levasseur A."/>
            <person name="Lindquist E."/>
            <person name="Lipzen A."/>
            <person name="Logrieco A.F."/>
            <person name="MacCabe A."/>
            <person name="Maekelae M.R."/>
            <person name="Malavazi I."/>
            <person name="Melin P."/>
            <person name="Meyer V."/>
            <person name="Mielnichuk N."/>
            <person name="Miskei M."/>
            <person name="Molnar A.P."/>
            <person name="Mule G."/>
            <person name="Ngan C.Y."/>
            <person name="Orejas M."/>
            <person name="Orosz E."/>
            <person name="Ouedraogo J.P."/>
            <person name="Overkamp K.M."/>
            <person name="Park H.-S."/>
            <person name="Perrone G."/>
            <person name="Piumi F."/>
            <person name="Punt P.J."/>
            <person name="Ram A.F."/>
            <person name="Ramon A."/>
            <person name="Rauscher S."/>
            <person name="Record E."/>
            <person name="Riano-Pachon D.M."/>
            <person name="Robert V."/>
            <person name="Roehrig J."/>
            <person name="Ruller R."/>
            <person name="Salamov A."/>
            <person name="Salih N.S."/>
            <person name="Samson R.A."/>
            <person name="Sandor E."/>
            <person name="Sanguinetti M."/>
            <person name="Schuetze T."/>
            <person name="Sepcic K."/>
            <person name="Shelest E."/>
            <person name="Sherlock G."/>
            <person name="Sophianopoulou V."/>
            <person name="Squina F.M."/>
            <person name="Sun H."/>
            <person name="Susca A."/>
            <person name="Todd R.B."/>
            <person name="Tsang A."/>
            <person name="Unkles S.E."/>
            <person name="van de Wiele N."/>
            <person name="van Rossen-Uffink D."/>
            <person name="Oliveira J.V."/>
            <person name="Vesth T.C."/>
            <person name="Visser J."/>
            <person name="Yu J.-H."/>
            <person name="Zhou M."/>
            <person name="Andersen M.R."/>
            <person name="Archer D.B."/>
            <person name="Baker S.E."/>
            <person name="Benoit I."/>
            <person name="Brakhage A.A."/>
            <person name="Braus G.H."/>
            <person name="Fischer R."/>
            <person name="Frisvad J.C."/>
            <person name="Goldman G.H."/>
            <person name="Houbraken J."/>
            <person name="Oakley B."/>
            <person name="Pocsi I."/>
            <person name="Scazzocchio C."/>
            <person name="Seiboth B."/>
            <person name="vanKuyk P.A."/>
            <person name="Wortman J."/>
            <person name="Dyer P.S."/>
            <person name="Grigoriev I.V."/>
        </authorList>
    </citation>
    <scope>NUCLEOTIDE SEQUENCE [LARGE SCALE GENOMIC DNA]</scope>
    <source>
        <strain evidence="15">CBS 583.65</strain>
    </source>
</reference>
<dbReference type="STRING" id="1036611.A0A1L9P588"/>
<keyword evidence="15" id="KW-1185">Reference proteome</keyword>
<dbReference type="AlphaFoldDB" id="A0A1L9P588"/>
<comment type="similarity">
    <text evidence="3">Belongs to the cytochrome P450 family.</text>
</comment>
<dbReference type="PANTHER" id="PTHR24305:SF187">
    <property type="entry name" value="P450, PUTATIVE (EUROFUNG)-RELATED"/>
    <property type="match status" value="1"/>
</dbReference>
<dbReference type="GO" id="GO:0016020">
    <property type="term" value="C:membrane"/>
    <property type="evidence" value="ECO:0007669"/>
    <property type="project" value="UniProtKB-SubCell"/>
</dbReference>
<dbReference type="FunFam" id="1.10.630.10:FF:000063">
    <property type="entry name" value="Cytochrome P450 monooxygenase"/>
    <property type="match status" value="1"/>
</dbReference>
<keyword evidence="10" id="KW-0503">Monooxygenase</keyword>
<dbReference type="SUPFAM" id="SSF48264">
    <property type="entry name" value="Cytochrome P450"/>
    <property type="match status" value="1"/>
</dbReference>
<feature type="binding site" description="axial binding residue" evidence="12">
    <location>
        <position position="493"/>
    </location>
    <ligand>
        <name>heme</name>
        <dbReference type="ChEBI" id="CHEBI:30413"/>
    </ligand>
    <ligandPart>
        <name>Fe</name>
        <dbReference type="ChEBI" id="CHEBI:18248"/>
    </ligandPart>
</feature>
<dbReference type="PRINTS" id="PR00463">
    <property type="entry name" value="EP450I"/>
</dbReference>
<dbReference type="GeneID" id="63724405"/>
<dbReference type="GO" id="GO:0016705">
    <property type="term" value="F:oxidoreductase activity, acting on paired donors, with incorporation or reduction of molecular oxygen"/>
    <property type="evidence" value="ECO:0007669"/>
    <property type="project" value="InterPro"/>
</dbReference>
<keyword evidence="4 12" id="KW-0349">Heme</keyword>
<dbReference type="VEuPathDB" id="FungiDB:ASPVEDRAFT_182579"/>
<organism evidence="14 15">
    <name type="scientific">Aspergillus versicolor CBS 583.65</name>
    <dbReference type="NCBI Taxonomy" id="1036611"/>
    <lineage>
        <taxon>Eukaryota</taxon>
        <taxon>Fungi</taxon>
        <taxon>Dikarya</taxon>
        <taxon>Ascomycota</taxon>
        <taxon>Pezizomycotina</taxon>
        <taxon>Eurotiomycetes</taxon>
        <taxon>Eurotiomycetidae</taxon>
        <taxon>Eurotiales</taxon>
        <taxon>Aspergillaceae</taxon>
        <taxon>Aspergillus</taxon>
        <taxon>Aspergillus subgen. Nidulantes</taxon>
    </lineage>
</organism>
<evidence type="ECO:0000256" key="9">
    <source>
        <dbReference type="ARBA" id="ARBA00023004"/>
    </source>
</evidence>
<name>A0A1L9P588_ASPVE</name>
<gene>
    <name evidence="14" type="ORF">ASPVEDRAFT_182579</name>
</gene>
<comment type="cofactor">
    <cofactor evidence="1 12">
        <name>heme</name>
        <dbReference type="ChEBI" id="CHEBI:30413"/>
    </cofactor>
</comment>
<evidence type="ECO:0000256" key="10">
    <source>
        <dbReference type="ARBA" id="ARBA00023033"/>
    </source>
</evidence>
<dbReference type="GO" id="GO:0020037">
    <property type="term" value="F:heme binding"/>
    <property type="evidence" value="ECO:0007669"/>
    <property type="project" value="InterPro"/>
</dbReference>
<dbReference type="GO" id="GO:1902181">
    <property type="term" value="P:verruculogen biosynthetic process"/>
    <property type="evidence" value="ECO:0007669"/>
    <property type="project" value="UniProtKB-ARBA"/>
</dbReference>
<keyword evidence="5 13" id="KW-0812">Transmembrane</keyword>
<dbReference type="OrthoDB" id="6692864at2759"/>
<keyword evidence="9 12" id="KW-0408">Iron</keyword>
<accession>A0A1L9P588</accession>
<dbReference type="PRINTS" id="PR00385">
    <property type="entry name" value="P450"/>
</dbReference>
<dbReference type="InterPro" id="IPR050121">
    <property type="entry name" value="Cytochrome_P450_monoxygenase"/>
</dbReference>
<evidence type="ECO:0000256" key="7">
    <source>
        <dbReference type="ARBA" id="ARBA00022989"/>
    </source>
</evidence>
<dbReference type="EMBL" id="KV878125">
    <property type="protein sequence ID" value="OJI96697.1"/>
    <property type="molecule type" value="Genomic_DNA"/>
</dbReference>
<dbReference type="Proteomes" id="UP000184073">
    <property type="component" value="Unassembled WGS sequence"/>
</dbReference>
<sequence>MAFVEASTPVLCRLCSYAAAAGALSHWTYFMHGEHHLSAPYLLRIAIIIPIATSIYMWKYTFLDAVQAITLTTQLAASYYAALYTSIILYRVFFHRLRKFPGPFAAGVTKLWHVLKLAPKSRNYMELNSLREKYGDYVRTGPAEITILDADAVPALLGPSSKCSKAPWYDSNHPVISLHTLRDKKSHDARRRIWDRGFGAKALRAYEDRILGYSRALQDQISRLSGHPISAADWFHFYSFDVMGDIAFGRSFEMLKTGKPHFALNLLKEGMAPLGLLGPVPWAFCILTSIPGLGSGFKTFVGWCTEQVKERKKIEMDVPDLMSWLIESSEKTEKSQRKASEALLESDSRLIVVAGSDTTASTFTFMFYHLARDTNMQEKLRKELVSLRESDRSFSFKSLQRADMLNAIINETLRLHPPVPSGALRLTPPEGIKIGETFIPGSTTVVAPSYSIGRLESCYEKADEFIPERWSSKPELVKNKAAFAPFSLGSFSCVGKQVALMELRMTTALLVTGFDIRFAPGENGQRLLNESKDFFTMSIADLQLVFTSTAG</sequence>
<dbReference type="PANTHER" id="PTHR24305">
    <property type="entry name" value="CYTOCHROME P450"/>
    <property type="match status" value="1"/>
</dbReference>
<evidence type="ECO:0000256" key="4">
    <source>
        <dbReference type="ARBA" id="ARBA00022617"/>
    </source>
</evidence>
<dbReference type="InterPro" id="IPR036396">
    <property type="entry name" value="Cyt_P450_sf"/>
</dbReference>
<keyword evidence="7 13" id="KW-1133">Transmembrane helix</keyword>
<protein>
    <submittedName>
        <fullName evidence="14">Uncharacterized protein</fullName>
    </submittedName>
</protein>
<dbReference type="Pfam" id="PF00067">
    <property type="entry name" value="p450"/>
    <property type="match status" value="1"/>
</dbReference>
<feature type="transmembrane region" description="Helical" evidence="13">
    <location>
        <begin position="41"/>
        <end position="58"/>
    </location>
</feature>
<comment type="subcellular location">
    <subcellularLocation>
        <location evidence="2">Membrane</location>
    </subcellularLocation>
</comment>
<evidence type="ECO:0000313" key="15">
    <source>
        <dbReference type="Proteomes" id="UP000184073"/>
    </source>
</evidence>
<keyword evidence="8" id="KW-0560">Oxidoreductase</keyword>
<feature type="transmembrane region" description="Helical" evidence="13">
    <location>
        <begin position="6"/>
        <end position="29"/>
    </location>
</feature>
<dbReference type="InterPro" id="IPR001128">
    <property type="entry name" value="Cyt_P450"/>
</dbReference>
<dbReference type="Gene3D" id="1.10.630.10">
    <property type="entry name" value="Cytochrome P450"/>
    <property type="match status" value="1"/>
</dbReference>
<dbReference type="GO" id="GO:0005506">
    <property type="term" value="F:iron ion binding"/>
    <property type="evidence" value="ECO:0007669"/>
    <property type="project" value="InterPro"/>
</dbReference>
<evidence type="ECO:0000256" key="1">
    <source>
        <dbReference type="ARBA" id="ARBA00001971"/>
    </source>
</evidence>
<evidence type="ECO:0000256" key="13">
    <source>
        <dbReference type="SAM" id="Phobius"/>
    </source>
</evidence>
<evidence type="ECO:0000256" key="2">
    <source>
        <dbReference type="ARBA" id="ARBA00004370"/>
    </source>
</evidence>
<dbReference type="CDD" id="cd11061">
    <property type="entry name" value="CYP67-like"/>
    <property type="match status" value="1"/>
</dbReference>
<evidence type="ECO:0000256" key="6">
    <source>
        <dbReference type="ARBA" id="ARBA00022723"/>
    </source>
</evidence>
<evidence type="ECO:0000256" key="5">
    <source>
        <dbReference type="ARBA" id="ARBA00022692"/>
    </source>
</evidence>
<evidence type="ECO:0000256" key="12">
    <source>
        <dbReference type="PIRSR" id="PIRSR602401-1"/>
    </source>
</evidence>
<evidence type="ECO:0000256" key="8">
    <source>
        <dbReference type="ARBA" id="ARBA00023002"/>
    </source>
</evidence>
<evidence type="ECO:0000313" key="14">
    <source>
        <dbReference type="EMBL" id="OJI96697.1"/>
    </source>
</evidence>
<keyword evidence="6 12" id="KW-0479">Metal-binding</keyword>